<dbReference type="Proteomes" id="UP000681041">
    <property type="component" value="Chromosome"/>
</dbReference>
<dbReference type="PROSITE" id="PS50404">
    <property type="entry name" value="GST_NTER"/>
    <property type="match status" value="1"/>
</dbReference>
<evidence type="ECO:0000313" key="2">
    <source>
        <dbReference type="EMBL" id="QUH23568.1"/>
    </source>
</evidence>
<dbReference type="KEGG" id="meme:HYG87_07240"/>
<protein>
    <submittedName>
        <fullName evidence="2">Glutaredoxin family protein</fullName>
    </submittedName>
</protein>
<dbReference type="Gene3D" id="3.40.30.10">
    <property type="entry name" value="Glutaredoxin"/>
    <property type="match status" value="1"/>
</dbReference>
<evidence type="ECO:0000259" key="1">
    <source>
        <dbReference type="PROSITE" id="PS50404"/>
    </source>
</evidence>
<dbReference type="RefSeq" id="WP_211532524.1">
    <property type="nucleotide sequence ID" value="NZ_CP058560.1"/>
</dbReference>
<dbReference type="InterPro" id="IPR002109">
    <property type="entry name" value="Glutaredoxin"/>
</dbReference>
<evidence type="ECO:0000313" key="3">
    <source>
        <dbReference type="Proteomes" id="UP000681041"/>
    </source>
</evidence>
<dbReference type="Pfam" id="PF00462">
    <property type="entry name" value="Glutaredoxin"/>
    <property type="match status" value="1"/>
</dbReference>
<organism evidence="2 3">
    <name type="scientific">Methanobacterium alkalithermotolerans</name>
    <dbReference type="NCBI Taxonomy" id="2731220"/>
    <lineage>
        <taxon>Archaea</taxon>
        <taxon>Methanobacteriati</taxon>
        <taxon>Methanobacteriota</taxon>
        <taxon>Methanomada group</taxon>
        <taxon>Methanobacteria</taxon>
        <taxon>Methanobacteriales</taxon>
        <taxon>Methanobacteriaceae</taxon>
        <taxon>Methanobacterium</taxon>
    </lineage>
</organism>
<dbReference type="InterPro" id="IPR036249">
    <property type="entry name" value="Thioredoxin-like_sf"/>
</dbReference>
<dbReference type="AlphaFoldDB" id="A0A8T8K4T6"/>
<dbReference type="SUPFAM" id="SSF52833">
    <property type="entry name" value="Thioredoxin-like"/>
    <property type="match status" value="1"/>
</dbReference>
<name>A0A8T8K4T6_9EURY</name>
<gene>
    <name evidence="2" type="ORF">HYG87_07240</name>
</gene>
<sequence>MALEHVDGHKKGEIILFALSTCGWCKKTKLLLDELGVSYDYIYVDLTRGSERDETLENLKKWNPSLSFPTLVINNERAIIGFDRTSIEGALG</sequence>
<dbReference type="CDD" id="cd02976">
    <property type="entry name" value="NrdH"/>
    <property type="match status" value="1"/>
</dbReference>
<dbReference type="GeneID" id="64820547"/>
<feature type="domain" description="GST N-terminal" evidence="1">
    <location>
        <begin position="12"/>
        <end position="92"/>
    </location>
</feature>
<dbReference type="EMBL" id="CP058560">
    <property type="protein sequence ID" value="QUH23568.1"/>
    <property type="molecule type" value="Genomic_DNA"/>
</dbReference>
<keyword evidence="3" id="KW-1185">Reference proteome</keyword>
<reference evidence="2" key="1">
    <citation type="submission" date="2020-07" db="EMBL/GenBank/DDBJ databases">
        <title>Methanobacterium. sp. MethCan genome.</title>
        <authorList>
            <person name="Postec A."/>
            <person name="Quemeneur M."/>
        </authorList>
    </citation>
    <scope>NUCLEOTIDE SEQUENCE</scope>
    <source>
        <strain evidence="2">MethCAN</strain>
    </source>
</reference>
<dbReference type="InterPro" id="IPR004045">
    <property type="entry name" value="Glutathione_S-Trfase_N"/>
</dbReference>
<accession>A0A8T8K4T6</accession>
<dbReference type="OrthoDB" id="73564at2157"/>
<proteinExistence type="predicted"/>
<dbReference type="PROSITE" id="PS51354">
    <property type="entry name" value="GLUTAREDOXIN_2"/>
    <property type="match status" value="1"/>
</dbReference>